<comment type="catalytic activity">
    <reaction evidence="4">
        <text>N(6)-[(R)-lipoyl]-L-lysyl-[protein] + pyruvate + H(+) = N(6)-[(R)-S(8)-acetyldihydrolipoyl]-L-lysyl-[protein] + CO2</text>
        <dbReference type="Rhea" id="RHEA:19189"/>
        <dbReference type="Rhea" id="RHEA-COMP:10474"/>
        <dbReference type="Rhea" id="RHEA-COMP:10478"/>
        <dbReference type="ChEBI" id="CHEBI:15361"/>
        <dbReference type="ChEBI" id="CHEBI:15378"/>
        <dbReference type="ChEBI" id="CHEBI:16526"/>
        <dbReference type="ChEBI" id="CHEBI:83099"/>
        <dbReference type="ChEBI" id="CHEBI:83111"/>
        <dbReference type="EC" id="1.2.4.1"/>
    </reaction>
</comment>
<dbReference type="Proteomes" id="UP000222542">
    <property type="component" value="Unassembled WGS sequence"/>
</dbReference>
<evidence type="ECO:0000256" key="2">
    <source>
        <dbReference type="ARBA" id="ARBA00023002"/>
    </source>
</evidence>
<dbReference type="SUPFAM" id="SSF52518">
    <property type="entry name" value="Thiamin diphosphate-binding fold (THDP-binding)"/>
    <property type="match status" value="1"/>
</dbReference>
<gene>
    <name evidence="6" type="ORF">T459_02734</name>
</gene>
<dbReference type="PANTHER" id="PTHR11624:SF96">
    <property type="entry name" value="PYRUVATE DEHYDROGENASE E1 COMPONENT SUBUNIT BETA, MITOCHONDRIAL"/>
    <property type="match status" value="1"/>
</dbReference>
<evidence type="ECO:0000313" key="6">
    <source>
        <dbReference type="EMBL" id="PHT94852.1"/>
    </source>
</evidence>
<dbReference type="STRING" id="4072.A0A2G3AKV3"/>
<dbReference type="InterPro" id="IPR027110">
    <property type="entry name" value="PDHB_mito-type"/>
</dbReference>
<dbReference type="InterPro" id="IPR029061">
    <property type="entry name" value="THDP-binding"/>
</dbReference>
<evidence type="ECO:0000256" key="3">
    <source>
        <dbReference type="ARBA" id="ARBA00023052"/>
    </source>
</evidence>
<name>A0A2G3AKV3_CAPAN</name>
<proteinExistence type="predicted"/>
<keyword evidence="5" id="KW-0812">Transmembrane</keyword>
<dbReference type="GO" id="GO:0004739">
    <property type="term" value="F:pyruvate dehydrogenase (acetyl-transferring) activity"/>
    <property type="evidence" value="ECO:0000318"/>
    <property type="project" value="GO_Central"/>
</dbReference>
<keyword evidence="2 4" id="KW-0560">Oxidoreductase</keyword>
<keyword evidence="4 6" id="KW-0670">Pyruvate</keyword>
<evidence type="ECO:0000256" key="1">
    <source>
        <dbReference type="ARBA" id="ARBA00001964"/>
    </source>
</evidence>
<dbReference type="Gramene" id="PHT94852">
    <property type="protein sequence ID" value="PHT94852"/>
    <property type="gene ID" value="T459_02734"/>
</dbReference>
<keyword evidence="5" id="KW-1133">Transmembrane helix</keyword>
<dbReference type="EC" id="1.2.4.1" evidence="4"/>
<sequence>MLCIQRRRHVRPGDLAGQDMAMDHLVNSAAKLHYMSGGNISVLIVFRGPNGTALGVGTQHSEVPCISFLVVFNFNGDNADAKGLLKATIKDPNPVGFLENKLLHGQSFPMSDDVLYTCLTLPIGKAKIEKEGRDVKIALFLMVVPLFLLCHFKKTKANSTTLLLFRYGQYFPVSDEVLDPSFTLPIGNAKYSNLHNVPVYNQYRSSVATTSSIVIGGGSEGGRMVGIAVVAATIAAAIIASSSGGKDKQMAKTGMAMVMLHYL</sequence>
<keyword evidence="3 4" id="KW-0786">Thiamine pyrophosphate</keyword>
<keyword evidence="7" id="KW-1185">Reference proteome</keyword>
<evidence type="ECO:0000256" key="5">
    <source>
        <dbReference type="SAM" id="Phobius"/>
    </source>
</evidence>
<feature type="transmembrane region" description="Helical" evidence="5">
    <location>
        <begin position="137"/>
        <end position="154"/>
    </location>
</feature>
<dbReference type="PANTHER" id="PTHR11624">
    <property type="entry name" value="DEHYDROGENASE RELATED"/>
    <property type="match status" value="1"/>
</dbReference>
<protein>
    <recommendedName>
        <fullName evidence="4">Pyruvate dehydrogenase E1 component subunit beta</fullName>
        <ecNumber evidence="4">1.2.4.1</ecNumber>
    </recommendedName>
</protein>
<feature type="transmembrane region" description="Helical" evidence="5">
    <location>
        <begin position="224"/>
        <end position="242"/>
    </location>
</feature>
<dbReference type="AlphaFoldDB" id="A0A2G3AKV3"/>
<dbReference type="Gene3D" id="3.40.50.970">
    <property type="match status" value="1"/>
</dbReference>
<reference evidence="6 7" key="2">
    <citation type="journal article" date="2017" name="Genome Biol.">
        <title>New reference genome sequences of hot pepper reveal the massive evolution of plant disease-resistance genes by retroduplication.</title>
        <authorList>
            <person name="Kim S."/>
            <person name="Park J."/>
            <person name="Yeom S.I."/>
            <person name="Kim Y.M."/>
            <person name="Seo E."/>
            <person name="Kim K.T."/>
            <person name="Kim M.S."/>
            <person name="Lee J.M."/>
            <person name="Cheong K."/>
            <person name="Shin H.S."/>
            <person name="Kim S.B."/>
            <person name="Han K."/>
            <person name="Lee J."/>
            <person name="Park M."/>
            <person name="Lee H.A."/>
            <person name="Lee H.Y."/>
            <person name="Lee Y."/>
            <person name="Oh S."/>
            <person name="Lee J.H."/>
            <person name="Choi E."/>
            <person name="Choi E."/>
            <person name="Lee S.E."/>
            <person name="Jeon J."/>
            <person name="Kim H."/>
            <person name="Choi G."/>
            <person name="Song H."/>
            <person name="Lee J."/>
            <person name="Lee S.C."/>
            <person name="Kwon J.K."/>
            <person name="Lee H.Y."/>
            <person name="Koo N."/>
            <person name="Hong Y."/>
            <person name="Kim R.W."/>
            <person name="Kang W.H."/>
            <person name="Huh J.H."/>
            <person name="Kang B.C."/>
            <person name="Yang T.J."/>
            <person name="Lee Y.H."/>
            <person name="Bennetzen J.L."/>
            <person name="Choi D."/>
        </authorList>
    </citation>
    <scope>NUCLEOTIDE SEQUENCE [LARGE SCALE GENOMIC DNA]</scope>
    <source>
        <strain evidence="7">cv. CM334</strain>
    </source>
</reference>
<reference evidence="6 7" key="1">
    <citation type="journal article" date="2014" name="Nat. Genet.">
        <title>Genome sequence of the hot pepper provides insights into the evolution of pungency in Capsicum species.</title>
        <authorList>
            <person name="Kim S."/>
            <person name="Park M."/>
            <person name="Yeom S.I."/>
            <person name="Kim Y.M."/>
            <person name="Lee J.M."/>
            <person name="Lee H.A."/>
            <person name="Seo E."/>
            <person name="Choi J."/>
            <person name="Cheong K."/>
            <person name="Kim K.T."/>
            <person name="Jung K."/>
            <person name="Lee G.W."/>
            <person name="Oh S.K."/>
            <person name="Bae C."/>
            <person name="Kim S.B."/>
            <person name="Lee H.Y."/>
            <person name="Kim S.Y."/>
            <person name="Kim M.S."/>
            <person name="Kang B.C."/>
            <person name="Jo Y.D."/>
            <person name="Yang H.B."/>
            <person name="Jeong H.J."/>
            <person name="Kang W.H."/>
            <person name="Kwon J.K."/>
            <person name="Shin C."/>
            <person name="Lim J.Y."/>
            <person name="Park J.H."/>
            <person name="Huh J.H."/>
            <person name="Kim J.S."/>
            <person name="Kim B.D."/>
            <person name="Cohen O."/>
            <person name="Paran I."/>
            <person name="Suh M.C."/>
            <person name="Lee S.B."/>
            <person name="Kim Y.K."/>
            <person name="Shin Y."/>
            <person name="Noh S.J."/>
            <person name="Park J."/>
            <person name="Seo Y.S."/>
            <person name="Kwon S.Y."/>
            <person name="Kim H.A."/>
            <person name="Park J.M."/>
            <person name="Kim H.J."/>
            <person name="Choi S.B."/>
            <person name="Bosland P.W."/>
            <person name="Reeves G."/>
            <person name="Jo S.H."/>
            <person name="Lee B.W."/>
            <person name="Cho H.T."/>
            <person name="Choi H.S."/>
            <person name="Lee M.S."/>
            <person name="Yu Y."/>
            <person name="Do Choi Y."/>
            <person name="Park B.S."/>
            <person name="van Deynze A."/>
            <person name="Ashrafi H."/>
            <person name="Hill T."/>
            <person name="Kim W.T."/>
            <person name="Pai H.S."/>
            <person name="Ahn H.K."/>
            <person name="Yeam I."/>
            <person name="Giovannoni J.J."/>
            <person name="Rose J.K."/>
            <person name="Sorensen I."/>
            <person name="Lee S.J."/>
            <person name="Kim R.W."/>
            <person name="Choi I.Y."/>
            <person name="Choi B.S."/>
            <person name="Lim J.S."/>
            <person name="Lee Y.H."/>
            <person name="Choi D."/>
        </authorList>
    </citation>
    <scope>NUCLEOTIDE SEQUENCE [LARGE SCALE GENOMIC DNA]</scope>
    <source>
        <strain evidence="7">cv. CM334</strain>
    </source>
</reference>
<evidence type="ECO:0000313" key="7">
    <source>
        <dbReference type="Proteomes" id="UP000222542"/>
    </source>
</evidence>
<dbReference type="GO" id="GO:0006086">
    <property type="term" value="P:pyruvate decarboxylation to acetyl-CoA"/>
    <property type="evidence" value="ECO:0000318"/>
    <property type="project" value="GO_Central"/>
</dbReference>
<comment type="function">
    <text evidence="4">The pyruvate dehydrogenase complex catalyzes the overall conversion of pyruvate to acetyl-CoA and CO2.</text>
</comment>
<evidence type="ECO:0000256" key="4">
    <source>
        <dbReference type="RuleBase" id="RU364074"/>
    </source>
</evidence>
<organism evidence="6 7">
    <name type="scientific">Capsicum annuum</name>
    <name type="common">Capsicum pepper</name>
    <dbReference type="NCBI Taxonomy" id="4072"/>
    <lineage>
        <taxon>Eukaryota</taxon>
        <taxon>Viridiplantae</taxon>
        <taxon>Streptophyta</taxon>
        <taxon>Embryophyta</taxon>
        <taxon>Tracheophyta</taxon>
        <taxon>Spermatophyta</taxon>
        <taxon>Magnoliopsida</taxon>
        <taxon>eudicotyledons</taxon>
        <taxon>Gunneridae</taxon>
        <taxon>Pentapetalae</taxon>
        <taxon>asterids</taxon>
        <taxon>lamiids</taxon>
        <taxon>Solanales</taxon>
        <taxon>Solanaceae</taxon>
        <taxon>Solanoideae</taxon>
        <taxon>Capsiceae</taxon>
        <taxon>Capsicum</taxon>
    </lineage>
</organism>
<comment type="caution">
    <text evidence="6">The sequence shown here is derived from an EMBL/GenBank/DDBJ whole genome shotgun (WGS) entry which is preliminary data.</text>
</comment>
<dbReference type="GO" id="GO:0045254">
    <property type="term" value="C:pyruvate dehydrogenase complex"/>
    <property type="evidence" value="ECO:0000318"/>
    <property type="project" value="GO_Central"/>
</dbReference>
<accession>A0A2G3AKV3</accession>
<keyword evidence="5" id="KW-0472">Membrane</keyword>
<comment type="cofactor">
    <cofactor evidence="1 4">
        <name>thiamine diphosphate</name>
        <dbReference type="ChEBI" id="CHEBI:58937"/>
    </cofactor>
</comment>
<dbReference type="EMBL" id="AYRZ02000001">
    <property type="protein sequence ID" value="PHT94852.1"/>
    <property type="molecule type" value="Genomic_DNA"/>
</dbReference>